<proteinExistence type="predicted"/>
<reference evidence="1" key="1">
    <citation type="submission" date="2019-06" db="EMBL/GenBank/DDBJ databases">
        <authorList>
            <person name="Zheng W."/>
        </authorList>
    </citation>
    <scope>NUCLEOTIDE SEQUENCE</scope>
    <source>
        <strain evidence="1">QDHG01</strain>
    </source>
</reference>
<accession>A0A8J8T4H2</accession>
<name>A0A8J8T4H2_HALGN</name>
<protein>
    <submittedName>
        <fullName evidence="1">Uncharacterized protein</fullName>
    </submittedName>
</protein>
<evidence type="ECO:0000313" key="1">
    <source>
        <dbReference type="EMBL" id="TNV81231.1"/>
    </source>
</evidence>
<keyword evidence="2" id="KW-1185">Reference proteome</keyword>
<dbReference type="EMBL" id="RRYP01006396">
    <property type="protein sequence ID" value="TNV81231.1"/>
    <property type="molecule type" value="Genomic_DNA"/>
</dbReference>
<dbReference type="Proteomes" id="UP000785679">
    <property type="component" value="Unassembled WGS sequence"/>
</dbReference>
<organism evidence="1 2">
    <name type="scientific">Halteria grandinella</name>
    <dbReference type="NCBI Taxonomy" id="5974"/>
    <lineage>
        <taxon>Eukaryota</taxon>
        <taxon>Sar</taxon>
        <taxon>Alveolata</taxon>
        <taxon>Ciliophora</taxon>
        <taxon>Intramacronucleata</taxon>
        <taxon>Spirotrichea</taxon>
        <taxon>Stichotrichia</taxon>
        <taxon>Sporadotrichida</taxon>
        <taxon>Halteriidae</taxon>
        <taxon>Halteria</taxon>
    </lineage>
</organism>
<dbReference type="AlphaFoldDB" id="A0A8J8T4H2"/>
<comment type="caution">
    <text evidence="1">The sequence shown here is derived from an EMBL/GenBank/DDBJ whole genome shotgun (WGS) entry which is preliminary data.</text>
</comment>
<sequence>MTSTIVIVPLKQDLIVSVAFSLTIYTSMKRFFSLVFSSRYSLIHIYSCCTSLISLLYPSLDCYSPKLSNSCVIFSMQPMSNPCKASCIAEMFYSAWSHEASISWKFSLQESMLWYFFKSISLNFLLPSASSWQKFFNTFYI</sequence>
<evidence type="ECO:0000313" key="2">
    <source>
        <dbReference type="Proteomes" id="UP000785679"/>
    </source>
</evidence>
<gene>
    <name evidence="1" type="ORF">FGO68_gene13147</name>
</gene>